<proteinExistence type="predicted"/>
<organism evidence="2 3">
    <name type="scientific">Meloidogyne floridensis</name>
    <dbReference type="NCBI Taxonomy" id="298350"/>
    <lineage>
        <taxon>Eukaryota</taxon>
        <taxon>Metazoa</taxon>
        <taxon>Ecdysozoa</taxon>
        <taxon>Nematoda</taxon>
        <taxon>Chromadorea</taxon>
        <taxon>Rhabditida</taxon>
        <taxon>Tylenchina</taxon>
        <taxon>Tylenchomorpha</taxon>
        <taxon>Tylenchoidea</taxon>
        <taxon>Meloidogynidae</taxon>
        <taxon>Meloidogyninae</taxon>
        <taxon>Meloidogyne</taxon>
    </lineage>
</organism>
<dbReference type="WBParaSite" id="scf7180000422012.g8111">
    <property type="protein sequence ID" value="scf7180000422012.g8111"/>
    <property type="gene ID" value="scf7180000422012.g8111"/>
</dbReference>
<name>A0A915NZ54_9BILA</name>
<evidence type="ECO:0000313" key="2">
    <source>
        <dbReference type="Proteomes" id="UP000887560"/>
    </source>
</evidence>
<evidence type="ECO:0000256" key="1">
    <source>
        <dbReference type="SAM" id="MobiDB-lite"/>
    </source>
</evidence>
<dbReference type="AlphaFoldDB" id="A0A915NZ54"/>
<dbReference type="Proteomes" id="UP000887560">
    <property type="component" value="Unplaced"/>
</dbReference>
<protein>
    <submittedName>
        <fullName evidence="3">Uncharacterized protein</fullName>
    </submittedName>
</protein>
<sequence>MGETKGEEREIFRICVILKKHPKQRRKLKRLHSPPINNNCEASTQTCKERRDKSGQTTTKVKKVATQTMDSPIITKDAATQSSLGLTDVLTQCDLDNRVEISWKFQLMQQQNQKLQQGEIDAVISILDKQKEMCELIADDGQKTQWLRLIVNLRLFSKHISAKELSDEGLTTLSHGTLVAPLVIFAKEQGWLGLLSDQCLESLHSKFYLLMKRFKHTGDQMTALEGMFKHQMLWNFIHDEGLDEEQLLE</sequence>
<feature type="region of interest" description="Disordered" evidence="1">
    <location>
        <begin position="33"/>
        <end position="59"/>
    </location>
</feature>
<evidence type="ECO:0000313" key="3">
    <source>
        <dbReference type="WBParaSite" id="scf7180000422012.g8111"/>
    </source>
</evidence>
<reference evidence="3" key="1">
    <citation type="submission" date="2022-11" db="UniProtKB">
        <authorList>
            <consortium name="WormBaseParasite"/>
        </authorList>
    </citation>
    <scope>IDENTIFICATION</scope>
</reference>
<keyword evidence="2" id="KW-1185">Reference proteome</keyword>
<feature type="compositionally biased region" description="Polar residues" evidence="1">
    <location>
        <begin position="35"/>
        <end position="46"/>
    </location>
</feature>
<accession>A0A915NZ54</accession>